<accession>A0A2H0X8I2</accession>
<proteinExistence type="predicted"/>
<protein>
    <submittedName>
        <fullName evidence="2">Uncharacterized protein</fullName>
    </submittedName>
</protein>
<dbReference type="Proteomes" id="UP000231098">
    <property type="component" value="Unassembled WGS sequence"/>
</dbReference>
<evidence type="ECO:0000313" key="2">
    <source>
        <dbReference type="EMBL" id="PIS21236.1"/>
    </source>
</evidence>
<sequence>MCYNTLQRERRNTSRVNRDIGSRLVVYKDRPSGQGEPKMGKSKYDEEEYYVSADGGVHSSRADAIAASLSFEASSDTNAGCNQSADGAREQEDREEKGDDKENSK</sequence>
<comment type="caution">
    <text evidence="2">The sequence shown here is derived from an EMBL/GenBank/DDBJ whole genome shotgun (WGS) entry which is preliminary data.</text>
</comment>
<feature type="compositionally biased region" description="Basic and acidic residues" evidence="1">
    <location>
        <begin position="7"/>
        <end position="31"/>
    </location>
</feature>
<reference evidence="3" key="1">
    <citation type="submission" date="2017-09" db="EMBL/GenBank/DDBJ databases">
        <title>Depth-based differentiation of microbial function through sediment-hosted aquifers and enrichment of novel symbionts in the deep terrestrial subsurface.</title>
        <authorList>
            <person name="Probst A.J."/>
            <person name="Ladd B."/>
            <person name="Jarett J.K."/>
            <person name="Geller-Mcgrath D.E."/>
            <person name="Sieber C.M.K."/>
            <person name="Emerson J.B."/>
            <person name="Anantharaman K."/>
            <person name="Thomas B.C."/>
            <person name="Malmstrom R."/>
            <person name="Stieglmeier M."/>
            <person name="Klingl A."/>
            <person name="Woyke T."/>
            <person name="Ryan C.M."/>
            <person name="Banfield J.F."/>
        </authorList>
    </citation>
    <scope>NUCLEOTIDE SEQUENCE [LARGE SCALE GENOMIC DNA]</scope>
</reference>
<dbReference type="AlphaFoldDB" id="A0A2H0X8I2"/>
<feature type="compositionally biased region" description="Polar residues" evidence="1">
    <location>
        <begin position="71"/>
        <end position="85"/>
    </location>
</feature>
<dbReference type="EMBL" id="PEYV01000062">
    <property type="protein sequence ID" value="PIS21236.1"/>
    <property type="molecule type" value="Genomic_DNA"/>
</dbReference>
<feature type="region of interest" description="Disordered" evidence="1">
    <location>
        <begin position="71"/>
        <end position="105"/>
    </location>
</feature>
<feature type="compositionally biased region" description="Basic and acidic residues" evidence="1">
    <location>
        <begin position="87"/>
        <end position="105"/>
    </location>
</feature>
<feature type="region of interest" description="Disordered" evidence="1">
    <location>
        <begin position="1"/>
        <end position="45"/>
    </location>
</feature>
<gene>
    <name evidence="2" type="ORF">COT51_03845</name>
</gene>
<name>A0A2H0X8I2_UNCKA</name>
<evidence type="ECO:0000313" key="3">
    <source>
        <dbReference type="Proteomes" id="UP000231098"/>
    </source>
</evidence>
<evidence type="ECO:0000256" key="1">
    <source>
        <dbReference type="SAM" id="MobiDB-lite"/>
    </source>
</evidence>
<organism evidence="2 3">
    <name type="scientific">candidate division WWE3 bacterium CG08_land_8_20_14_0_20_41_15</name>
    <dbReference type="NCBI Taxonomy" id="1975086"/>
    <lineage>
        <taxon>Bacteria</taxon>
        <taxon>Katanobacteria</taxon>
    </lineage>
</organism>